<keyword evidence="2" id="KW-1003">Cell membrane</keyword>
<dbReference type="GO" id="GO:0005886">
    <property type="term" value="C:plasma membrane"/>
    <property type="evidence" value="ECO:0007669"/>
    <property type="project" value="UniProtKB-SubCell"/>
</dbReference>
<dbReference type="InterPro" id="IPR033480">
    <property type="entry name" value="sCache_2"/>
</dbReference>
<dbReference type="Pfam" id="PF17200">
    <property type="entry name" value="sCache_2"/>
    <property type="match status" value="1"/>
</dbReference>
<dbReference type="OrthoDB" id="8780225at2"/>
<dbReference type="Gene3D" id="3.30.450.20">
    <property type="entry name" value="PAS domain"/>
    <property type="match status" value="1"/>
</dbReference>
<gene>
    <name evidence="8" type="ORF">SAMN05216552_103424</name>
</gene>
<keyword evidence="6" id="KW-0732">Signal</keyword>
<keyword evidence="5" id="KW-0472">Membrane</keyword>
<protein>
    <submittedName>
        <fullName evidence="8">Single Cache domain 2-containing protein</fullName>
    </submittedName>
</protein>
<evidence type="ECO:0000259" key="7">
    <source>
        <dbReference type="SMART" id="SM01049"/>
    </source>
</evidence>
<dbReference type="AlphaFoldDB" id="A0A1I7LPG3"/>
<keyword evidence="3" id="KW-0812">Transmembrane</keyword>
<evidence type="ECO:0000256" key="1">
    <source>
        <dbReference type="ARBA" id="ARBA00004651"/>
    </source>
</evidence>
<dbReference type="SMART" id="SM01049">
    <property type="entry name" value="Cache_2"/>
    <property type="match status" value="1"/>
</dbReference>
<accession>A0A1I7LPG3</accession>
<dbReference type="RefSeq" id="WP_093558793.1">
    <property type="nucleotide sequence ID" value="NZ_FPBO01000034.1"/>
</dbReference>
<feature type="chain" id="PRO_5011459811" evidence="6">
    <location>
        <begin position="24"/>
        <end position="154"/>
    </location>
</feature>
<evidence type="ECO:0000256" key="2">
    <source>
        <dbReference type="ARBA" id="ARBA00022475"/>
    </source>
</evidence>
<evidence type="ECO:0000256" key="5">
    <source>
        <dbReference type="ARBA" id="ARBA00023136"/>
    </source>
</evidence>
<evidence type="ECO:0000256" key="4">
    <source>
        <dbReference type="ARBA" id="ARBA00022989"/>
    </source>
</evidence>
<evidence type="ECO:0000313" key="8">
    <source>
        <dbReference type="EMBL" id="SFV11509.1"/>
    </source>
</evidence>
<name>A0A1I7LPG3_9BURK</name>
<evidence type="ECO:0000256" key="3">
    <source>
        <dbReference type="ARBA" id="ARBA00022692"/>
    </source>
</evidence>
<comment type="subcellular location">
    <subcellularLocation>
        <location evidence="1">Cell membrane</location>
        <topology evidence="1">Multi-pass membrane protein</topology>
    </subcellularLocation>
</comment>
<evidence type="ECO:0000256" key="6">
    <source>
        <dbReference type="SAM" id="SignalP"/>
    </source>
</evidence>
<keyword evidence="4" id="KW-1133">Transmembrane helix</keyword>
<proteinExistence type="predicted"/>
<dbReference type="Proteomes" id="UP000199391">
    <property type="component" value="Unassembled WGS sequence"/>
</dbReference>
<feature type="domain" description="Single Cache" evidence="7">
    <location>
        <begin position="29"/>
        <end position="105"/>
    </location>
</feature>
<reference evidence="9" key="1">
    <citation type="submission" date="2016-10" db="EMBL/GenBank/DDBJ databases">
        <authorList>
            <person name="Varghese N."/>
            <person name="Submissions S."/>
        </authorList>
    </citation>
    <scope>NUCLEOTIDE SEQUENCE [LARGE SCALE GENOMIC DNA]</scope>
    <source>
        <strain evidence="9">CGMCC 1.11014</strain>
    </source>
</reference>
<dbReference type="STRING" id="1035707.SAMN05216552_103424"/>
<evidence type="ECO:0000313" key="9">
    <source>
        <dbReference type="Proteomes" id="UP000199391"/>
    </source>
</evidence>
<sequence>MQRYFVKLLATLLLGALPWTAFAQQPASRDDAIQFVKKAVAHLRQQGKDKALQDFNNPQGAFVDRELYIIVLDMTGVLLADPLHPKLINKPLFDLRDVNGKYFVREELKLAKEKGKGWVDFQWLNPVSKNMEPRSSYIEKVDDLIVLTGVFQKP</sequence>
<organism evidence="8 9">
    <name type="scientific">Pseudoduganella namucuonensis</name>
    <dbReference type="NCBI Taxonomy" id="1035707"/>
    <lineage>
        <taxon>Bacteria</taxon>
        <taxon>Pseudomonadati</taxon>
        <taxon>Pseudomonadota</taxon>
        <taxon>Betaproteobacteria</taxon>
        <taxon>Burkholderiales</taxon>
        <taxon>Oxalobacteraceae</taxon>
        <taxon>Telluria group</taxon>
        <taxon>Pseudoduganella</taxon>
    </lineage>
</organism>
<keyword evidence="9" id="KW-1185">Reference proteome</keyword>
<dbReference type="EMBL" id="FPBO01000034">
    <property type="protein sequence ID" value="SFV11509.1"/>
    <property type="molecule type" value="Genomic_DNA"/>
</dbReference>
<feature type="signal peptide" evidence="6">
    <location>
        <begin position="1"/>
        <end position="23"/>
    </location>
</feature>